<dbReference type="InterPro" id="IPR032495">
    <property type="entry name" value="Phage_TTP_11"/>
</dbReference>
<keyword evidence="2" id="KW-1185">Reference proteome</keyword>
<reference evidence="1 2" key="1">
    <citation type="submission" date="2019-08" db="EMBL/GenBank/DDBJ databases">
        <title>Five species of Acinetobacter isolated from floral nectar and animal pollinators.</title>
        <authorList>
            <person name="Hendry T.A."/>
        </authorList>
    </citation>
    <scope>NUCLEOTIDE SEQUENCE [LARGE SCALE GENOMIC DNA]</scope>
    <source>
        <strain evidence="1 2">MD18.27</strain>
    </source>
</reference>
<dbReference type="EMBL" id="VTDN01000001">
    <property type="protein sequence ID" value="MEB5475535.1"/>
    <property type="molecule type" value="Genomic_DNA"/>
</dbReference>
<evidence type="ECO:0000313" key="2">
    <source>
        <dbReference type="Proteomes" id="UP001339883"/>
    </source>
</evidence>
<dbReference type="Gene3D" id="4.10.410.40">
    <property type="match status" value="1"/>
</dbReference>
<comment type="caution">
    <text evidence="1">The sequence shown here is derived from an EMBL/GenBank/DDBJ whole genome shotgun (WGS) entry which is preliminary data.</text>
</comment>
<organism evidence="1 2">
    <name type="scientific">Acinetobacter pollinis</name>
    <dbReference type="NCBI Taxonomy" id="2605270"/>
    <lineage>
        <taxon>Bacteria</taxon>
        <taxon>Pseudomonadati</taxon>
        <taxon>Pseudomonadota</taxon>
        <taxon>Gammaproteobacteria</taxon>
        <taxon>Moraxellales</taxon>
        <taxon>Moraxellaceae</taxon>
        <taxon>Acinetobacter</taxon>
    </lineage>
</organism>
<dbReference type="Pfam" id="PF16460">
    <property type="entry name" value="Phage_TTP_11"/>
    <property type="match status" value="1"/>
</dbReference>
<sequence length="160" mass="17633">MATKKNVRVQGSRFWAYEPETQTLIRLSCLTTFDAGSDSAGKIEDTCLDEANLKTYVPGLSDAGEGSLGFNFDLNNTSHAQILAWAESKVPLTIVMGEPKNDVDIPTVDAGALKLPTNRTFWKMDATLTNPVWKFEKDTLVNCTVTMQRKTTVQVVRATT</sequence>
<protein>
    <recommendedName>
        <fullName evidence="3">Phage tail protein</fullName>
    </recommendedName>
</protein>
<dbReference type="RefSeq" id="WP_325774193.1">
    <property type="nucleotide sequence ID" value="NZ_VTDN01000001.1"/>
</dbReference>
<evidence type="ECO:0008006" key="3">
    <source>
        <dbReference type="Google" id="ProtNLM"/>
    </source>
</evidence>
<gene>
    <name evidence="1" type="ORF">I2F25_00460</name>
</gene>
<accession>A0ABU6DNU6</accession>
<proteinExistence type="predicted"/>
<dbReference type="Proteomes" id="UP001339883">
    <property type="component" value="Unassembled WGS sequence"/>
</dbReference>
<evidence type="ECO:0000313" key="1">
    <source>
        <dbReference type="EMBL" id="MEB5475535.1"/>
    </source>
</evidence>
<name>A0ABU6DNU6_9GAMM</name>